<evidence type="ECO:0000256" key="13">
    <source>
        <dbReference type="ARBA" id="ARBA00061474"/>
    </source>
</evidence>
<feature type="binding site" evidence="16">
    <location>
        <position position="444"/>
    </location>
    <ligand>
        <name>Mn(2+)</name>
        <dbReference type="ChEBI" id="CHEBI:29035"/>
        <label>2</label>
    </ligand>
</feature>
<dbReference type="Pfam" id="PF21370">
    <property type="entry name" value="PAS_GdpP"/>
    <property type="match status" value="1"/>
</dbReference>
<comment type="similarity">
    <text evidence="13 15">Belongs to the GdpP/PdeA phosphodiesterase family.</text>
</comment>
<keyword evidence="20" id="KW-1185">Reference proteome</keyword>
<dbReference type="PANTHER" id="PTHR47618">
    <property type="entry name" value="BIFUNCTIONAL OLIGORIBONUCLEASE AND PAP PHOSPHATASE NRNA"/>
    <property type="match status" value="1"/>
</dbReference>
<accession>A0A944CLY4</accession>
<dbReference type="FunFam" id="3.10.310.30:FF:000002">
    <property type="entry name" value="Cyclic-di-AMP phosphodiesterase"/>
    <property type="match status" value="1"/>
</dbReference>
<feature type="binding site" evidence="16">
    <location>
        <position position="420"/>
    </location>
    <ligand>
        <name>Mn(2+)</name>
        <dbReference type="ChEBI" id="CHEBI:29035"/>
        <label>1</label>
    </ligand>
</feature>
<evidence type="ECO:0000256" key="8">
    <source>
        <dbReference type="ARBA" id="ARBA00022989"/>
    </source>
</evidence>
<dbReference type="InterPro" id="IPR000160">
    <property type="entry name" value="GGDEF_dom"/>
</dbReference>
<evidence type="ECO:0000313" key="19">
    <source>
        <dbReference type="EMBL" id="MBS8265384.1"/>
    </source>
</evidence>
<dbReference type="EC" id="3.1.4.-" evidence="15"/>
<dbReference type="GO" id="GO:0016787">
    <property type="term" value="F:hydrolase activity"/>
    <property type="evidence" value="ECO:0007669"/>
    <property type="project" value="UniProtKB-UniRule"/>
</dbReference>
<evidence type="ECO:0000256" key="12">
    <source>
        <dbReference type="ARBA" id="ARBA00051753"/>
    </source>
</evidence>
<evidence type="ECO:0000256" key="6">
    <source>
        <dbReference type="ARBA" id="ARBA00022723"/>
    </source>
</evidence>
<dbReference type="EMBL" id="QTKX01000002">
    <property type="protein sequence ID" value="MBS8265384.1"/>
    <property type="molecule type" value="Genomic_DNA"/>
</dbReference>
<keyword evidence="6 16" id="KW-0479">Metal-binding</keyword>
<name>A0A944CLY4_9BACI</name>
<keyword evidence="8 17" id="KW-1133">Transmembrane helix</keyword>
<evidence type="ECO:0000256" key="11">
    <source>
        <dbReference type="ARBA" id="ARBA00023211"/>
    </source>
</evidence>
<comment type="cofactor">
    <cofactor evidence="1">
        <name>heme b</name>
        <dbReference type="ChEBI" id="CHEBI:60344"/>
    </cofactor>
</comment>
<organism evidence="19 20">
    <name type="scientific">Mesobacillus boroniphilus</name>
    <dbReference type="NCBI Taxonomy" id="308892"/>
    <lineage>
        <taxon>Bacteria</taxon>
        <taxon>Bacillati</taxon>
        <taxon>Bacillota</taxon>
        <taxon>Bacilli</taxon>
        <taxon>Bacillales</taxon>
        <taxon>Bacillaceae</taxon>
        <taxon>Mesobacillus</taxon>
    </lineage>
</organism>
<comment type="function">
    <text evidence="15">Has phosphodiesterase (PDE) activity against cyclic-di-AMP (c-di-AMP).</text>
</comment>
<evidence type="ECO:0000256" key="14">
    <source>
        <dbReference type="ARBA" id="ARBA00066839"/>
    </source>
</evidence>
<evidence type="ECO:0000256" key="1">
    <source>
        <dbReference type="ARBA" id="ARBA00001970"/>
    </source>
</evidence>
<dbReference type="Pfam" id="PF02272">
    <property type="entry name" value="DHHA1"/>
    <property type="match status" value="1"/>
</dbReference>
<dbReference type="Gene3D" id="3.10.310.30">
    <property type="match status" value="1"/>
</dbReference>
<dbReference type="GO" id="GO:0046872">
    <property type="term" value="F:metal ion binding"/>
    <property type="evidence" value="ECO:0007669"/>
    <property type="project" value="UniProtKB-KW"/>
</dbReference>
<dbReference type="Proteomes" id="UP000761411">
    <property type="component" value="Unassembled WGS sequence"/>
</dbReference>
<dbReference type="PANTHER" id="PTHR47618:SF2">
    <property type="entry name" value="CYCLIC-DI-AMP PHOSPHODIESTERASE GDPP"/>
    <property type="match status" value="1"/>
</dbReference>
<evidence type="ECO:0000256" key="3">
    <source>
        <dbReference type="ARBA" id="ARBA00022475"/>
    </source>
</evidence>
<dbReference type="AlphaFoldDB" id="A0A944CLY4"/>
<dbReference type="PROSITE" id="PS50887">
    <property type="entry name" value="GGDEF"/>
    <property type="match status" value="1"/>
</dbReference>
<keyword evidence="3 15" id="KW-1003">Cell membrane</keyword>
<dbReference type="SMART" id="SM00267">
    <property type="entry name" value="GGDEF"/>
    <property type="match status" value="1"/>
</dbReference>
<feature type="binding site" evidence="16">
    <location>
        <position position="345"/>
    </location>
    <ligand>
        <name>Mn(2+)</name>
        <dbReference type="ChEBI" id="CHEBI:29035"/>
        <label>1</label>
    </ligand>
</feature>
<feature type="domain" description="GGDEF" evidence="18">
    <location>
        <begin position="173"/>
        <end position="301"/>
    </location>
</feature>
<evidence type="ECO:0000313" key="20">
    <source>
        <dbReference type="Proteomes" id="UP000761411"/>
    </source>
</evidence>
<dbReference type="InterPro" id="IPR051319">
    <property type="entry name" value="Oligoribo/pAp-PDE_c-di-AMP_PDE"/>
</dbReference>
<comment type="cofactor">
    <cofactor evidence="16">
        <name>Mn(2+)</name>
        <dbReference type="ChEBI" id="CHEBI:29035"/>
    </cofactor>
    <text evidence="16">For phosphodiesterase activity, probably binds 2 Mn(2+) per subunit.</text>
</comment>
<keyword evidence="10 15" id="KW-0472">Membrane</keyword>
<dbReference type="Gene3D" id="3.90.1640.10">
    <property type="entry name" value="inorganic pyrophosphatase (n-terminal core)"/>
    <property type="match status" value="1"/>
</dbReference>
<evidence type="ECO:0000256" key="9">
    <source>
        <dbReference type="ARBA" id="ARBA00023004"/>
    </source>
</evidence>
<dbReference type="PIRSF" id="PIRSF026583">
    <property type="entry name" value="YybT"/>
    <property type="match status" value="1"/>
</dbReference>
<keyword evidence="9" id="KW-0408">Iron</keyword>
<feature type="binding site" evidence="16">
    <location>
        <position position="349"/>
    </location>
    <ligand>
        <name>Mn(2+)</name>
        <dbReference type="ChEBI" id="CHEBI:29035"/>
        <label>1</label>
    </ligand>
</feature>
<comment type="catalytic activity">
    <reaction evidence="12">
        <text>3',3'-c-di-AMP + H2O = 5'-O-phosphonoadenylyl-(3'-&gt;5')-adenosine + H(+)</text>
        <dbReference type="Rhea" id="RHEA:54420"/>
        <dbReference type="ChEBI" id="CHEBI:15377"/>
        <dbReference type="ChEBI" id="CHEBI:15378"/>
        <dbReference type="ChEBI" id="CHEBI:71500"/>
        <dbReference type="ChEBI" id="CHEBI:138171"/>
        <dbReference type="EC" id="3.1.4.59"/>
    </reaction>
</comment>
<evidence type="ECO:0000256" key="4">
    <source>
        <dbReference type="ARBA" id="ARBA00022617"/>
    </source>
</evidence>
<dbReference type="InterPro" id="IPR003156">
    <property type="entry name" value="DHHA1_dom"/>
</dbReference>
<dbReference type="SUPFAM" id="SSF64182">
    <property type="entry name" value="DHH phosphoesterases"/>
    <property type="match status" value="1"/>
</dbReference>
<evidence type="ECO:0000256" key="2">
    <source>
        <dbReference type="ARBA" id="ARBA00004651"/>
    </source>
</evidence>
<evidence type="ECO:0000256" key="16">
    <source>
        <dbReference type="PIRSR" id="PIRSR026583-50"/>
    </source>
</evidence>
<evidence type="ECO:0000256" key="7">
    <source>
        <dbReference type="ARBA" id="ARBA00022801"/>
    </source>
</evidence>
<feature type="binding site" evidence="16">
    <location>
        <position position="499"/>
    </location>
    <ligand>
        <name>Mn(2+)</name>
        <dbReference type="ChEBI" id="CHEBI:29035"/>
        <label>2</label>
    </ligand>
</feature>
<dbReference type="Pfam" id="PF01368">
    <property type="entry name" value="DHH"/>
    <property type="match status" value="1"/>
</dbReference>
<evidence type="ECO:0000259" key="18">
    <source>
        <dbReference type="PROSITE" id="PS50887"/>
    </source>
</evidence>
<keyword evidence="7 15" id="KW-0378">Hydrolase</keyword>
<dbReference type="Gene3D" id="3.30.450.20">
    <property type="entry name" value="PAS domain"/>
    <property type="match status" value="1"/>
</dbReference>
<dbReference type="InterPro" id="IPR001667">
    <property type="entry name" value="DDH_dom"/>
</dbReference>
<dbReference type="InterPro" id="IPR049553">
    <property type="entry name" value="GdpP-like_PAS"/>
</dbReference>
<evidence type="ECO:0000256" key="17">
    <source>
        <dbReference type="SAM" id="Phobius"/>
    </source>
</evidence>
<keyword evidence="5 17" id="KW-0812">Transmembrane</keyword>
<dbReference type="GO" id="GO:0005886">
    <property type="term" value="C:plasma membrane"/>
    <property type="evidence" value="ECO:0007669"/>
    <property type="project" value="UniProtKB-SubCell"/>
</dbReference>
<dbReference type="InterPro" id="IPR014528">
    <property type="entry name" value="GdpP/PdeA"/>
</dbReference>
<evidence type="ECO:0000256" key="10">
    <source>
        <dbReference type="ARBA" id="ARBA00023136"/>
    </source>
</evidence>
<dbReference type="Pfam" id="PF24898">
    <property type="entry name" value="GGDEF_GdpP"/>
    <property type="match status" value="1"/>
</dbReference>
<dbReference type="FunFam" id="3.90.1640.10:FF:000002">
    <property type="entry name" value="Cyclic-di-AMP phosphodiesterase"/>
    <property type="match status" value="1"/>
</dbReference>
<evidence type="ECO:0000256" key="15">
    <source>
        <dbReference type="PIRNR" id="PIRNR026583"/>
    </source>
</evidence>
<comment type="caution">
    <text evidence="19">The sequence shown here is derived from an EMBL/GenBank/DDBJ whole genome shotgun (WGS) entry which is preliminary data.</text>
</comment>
<feature type="binding site" evidence="16">
    <location>
        <position position="351"/>
    </location>
    <ligand>
        <name>Mn(2+)</name>
        <dbReference type="ChEBI" id="CHEBI:29035"/>
        <label>2</label>
    </ligand>
</feature>
<dbReference type="GO" id="GO:0003676">
    <property type="term" value="F:nucleic acid binding"/>
    <property type="evidence" value="ECO:0007669"/>
    <property type="project" value="UniProtKB-UniRule"/>
</dbReference>
<protein>
    <recommendedName>
        <fullName evidence="14 15">Cyclic-di-AMP phosphodiesterase</fullName>
        <ecNumber evidence="15">3.1.4.-</ecNumber>
    </recommendedName>
</protein>
<comment type="subcellular location">
    <subcellularLocation>
        <location evidence="2">Cell membrane</location>
        <topology evidence="2">Multi-pass membrane protein</topology>
    </subcellularLocation>
</comment>
<dbReference type="RefSeq" id="WP_213369677.1">
    <property type="nucleotide sequence ID" value="NZ_QTKX01000002.1"/>
</dbReference>
<feature type="transmembrane region" description="Helical" evidence="17">
    <location>
        <begin position="12"/>
        <end position="28"/>
    </location>
</feature>
<dbReference type="GO" id="GO:0106409">
    <property type="term" value="F:cyclic-di-AMP phosphodiesterase activity"/>
    <property type="evidence" value="ECO:0007669"/>
    <property type="project" value="UniProtKB-EC"/>
</dbReference>
<proteinExistence type="inferred from homology"/>
<keyword evidence="4" id="KW-0349">Heme</keyword>
<evidence type="ECO:0000256" key="5">
    <source>
        <dbReference type="ARBA" id="ARBA00022692"/>
    </source>
</evidence>
<gene>
    <name evidence="19" type="ORF">DYI25_13210</name>
</gene>
<keyword evidence="11 16" id="KW-0464">Manganese</keyword>
<sequence>MPSYLERRQIRYPLYGLMAVILVLIGVLSYYNWIIGAAGFILTGLLIYLIFQVNHKIRQETEEYISTLSYRVKKVGEEALMEMPIGIMLINDDYYIEWTNPFIAACFNEDSLVGKSLYDVADAVIPLIKQEVETEILTLHDRKFRVIHKPEERLLYFFDVTEQAEIEKMYRDERTVISIIYLDNYEELTQGMDDQTKSSLNSLVTSILNKWATNNGVFLKRVSSERFIAVFSEHILLMLEKGKFTILDEVRETTSKQNVPLTLSIGVGTGYSSLPELGTQAQSSLDLALGRGGDQVAIKQPNGKVKFYGGKTNPVEKRTRVRARVISHALKELVVESDKVLIMGHKNPDMDAIGSSIGILKVAQMNKREGFIVYNKNEIDTGVQRLMDEIKENDSLYSRFITPEQAYEIASDDTLLVVVDTHKPSLVIDERLLNRIENVIVIDHHRRGEEFIKNPLLVYMEPYASSTAELVTELLEYQPKNGKIQMLEATALLAGIIVDTKSFTLRTGARTFDAASYLRSHGADTVLVQKFLKEDIHTYIKRAKIIENVYFYRDGIVISKGEDDVYCDQVLIAQAADTLLTMDGVSASFVISKRSEDIIGISARSLGEINVQVIMENLEGGGHLTNAATQMYDISTDEAETLLQNAIDDYLEGGQKE</sequence>
<dbReference type="InterPro" id="IPR038763">
    <property type="entry name" value="DHH_sf"/>
</dbReference>
<reference evidence="19 20" key="1">
    <citation type="journal article" date="2021" name="Microorganisms">
        <title>Bacterial Dimethylsulfoniopropionate Biosynthesis in the East China Sea.</title>
        <authorList>
            <person name="Liu J."/>
            <person name="Zhang Y."/>
            <person name="Liu J."/>
            <person name="Zhong H."/>
            <person name="Williams B.T."/>
            <person name="Zheng Y."/>
            <person name="Curson A.R.J."/>
            <person name="Sun C."/>
            <person name="Sun H."/>
            <person name="Song D."/>
            <person name="Wagner Mackenzie B."/>
            <person name="Bermejo Martinez A."/>
            <person name="Todd J.D."/>
            <person name="Zhang X.H."/>
        </authorList>
    </citation>
    <scope>NUCLEOTIDE SEQUENCE [LARGE SCALE GENOMIC DNA]</scope>
    <source>
        <strain evidence="19 20">ESS08</strain>
    </source>
</reference>
<feature type="binding site" evidence="16">
    <location>
        <position position="420"/>
    </location>
    <ligand>
        <name>Mn(2+)</name>
        <dbReference type="ChEBI" id="CHEBI:29035"/>
        <label>2</label>
    </ligand>
</feature>